<evidence type="ECO:0000256" key="2">
    <source>
        <dbReference type="ARBA" id="ARBA00022763"/>
    </source>
</evidence>
<dbReference type="AlphaFoldDB" id="A0A6J4SW04"/>
<dbReference type="NCBIfam" id="TIGR00567">
    <property type="entry name" value="3mg"/>
    <property type="match status" value="1"/>
</dbReference>
<dbReference type="PANTHER" id="PTHR10429">
    <property type="entry name" value="DNA-3-METHYLADENINE GLYCOSYLASE"/>
    <property type="match status" value="1"/>
</dbReference>
<dbReference type="EMBL" id="CADCVP010000241">
    <property type="protein sequence ID" value="CAA9506661.1"/>
    <property type="molecule type" value="Genomic_DNA"/>
</dbReference>
<organism evidence="5">
    <name type="scientific">uncultured Solirubrobacteraceae bacterium</name>
    <dbReference type="NCBI Taxonomy" id="1162706"/>
    <lineage>
        <taxon>Bacteria</taxon>
        <taxon>Bacillati</taxon>
        <taxon>Actinomycetota</taxon>
        <taxon>Thermoleophilia</taxon>
        <taxon>Solirubrobacterales</taxon>
        <taxon>Solirubrobacteraceae</taxon>
        <taxon>environmental samples</taxon>
    </lineage>
</organism>
<evidence type="ECO:0000256" key="1">
    <source>
        <dbReference type="ARBA" id="ARBA00009232"/>
    </source>
</evidence>
<keyword evidence="5" id="KW-0326">Glycosidase</keyword>
<dbReference type="SUPFAM" id="SSF50486">
    <property type="entry name" value="FMT C-terminal domain-like"/>
    <property type="match status" value="1"/>
</dbReference>
<evidence type="ECO:0000256" key="3">
    <source>
        <dbReference type="ARBA" id="ARBA00022801"/>
    </source>
</evidence>
<dbReference type="InterPro" id="IPR036995">
    <property type="entry name" value="MPG_sf"/>
</dbReference>
<dbReference type="GO" id="GO:0003677">
    <property type="term" value="F:DNA binding"/>
    <property type="evidence" value="ECO:0007669"/>
    <property type="project" value="InterPro"/>
</dbReference>
<gene>
    <name evidence="5" type="ORF">AVDCRST_MAG69-2235</name>
</gene>
<accession>A0A6J4SW04</accession>
<name>A0A6J4SW04_9ACTN</name>
<dbReference type="CDD" id="cd00540">
    <property type="entry name" value="AAG"/>
    <property type="match status" value="1"/>
</dbReference>
<dbReference type="PANTHER" id="PTHR10429:SF0">
    <property type="entry name" value="DNA-3-METHYLADENINE GLYCOSYLASE"/>
    <property type="match status" value="1"/>
</dbReference>
<proteinExistence type="inferred from homology"/>
<keyword evidence="3 5" id="KW-0378">Hydrolase</keyword>
<evidence type="ECO:0000256" key="4">
    <source>
        <dbReference type="ARBA" id="ARBA00023204"/>
    </source>
</evidence>
<dbReference type="GO" id="GO:0006284">
    <property type="term" value="P:base-excision repair"/>
    <property type="evidence" value="ECO:0007669"/>
    <property type="project" value="InterPro"/>
</dbReference>
<sequence>MRPLAGGFYARPVLEVAHALIGCVVSHGDTAGVIVETEAYHESEPACHAFVGLTRRTRPLFGPPGRAYVYRSYGIHSLLNAVCEPAGVGAAVLIRALEPLHGLETMSARRATDDSSQLCSGPGKLA</sequence>
<protein>
    <submittedName>
        <fullName evidence="5">DNA-3-methyladenine glycosylase II</fullName>
        <ecNumber evidence="5">3.2.2.21</ecNumber>
    </submittedName>
</protein>
<keyword evidence="2" id="KW-0227">DNA damage</keyword>
<dbReference type="EC" id="3.2.2.21" evidence="5"/>
<dbReference type="GO" id="GO:0003905">
    <property type="term" value="F:alkylbase DNA N-glycosylase activity"/>
    <property type="evidence" value="ECO:0007669"/>
    <property type="project" value="UniProtKB-EC"/>
</dbReference>
<dbReference type="Pfam" id="PF02245">
    <property type="entry name" value="Pur_DNA_glyco"/>
    <property type="match status" value="1"/>
</dbReference>
<evidence type="ECO:0000313" key="5">
    <source>
        <dbReference type="EMBL" id="CAA9506661.1"/>
    </source>
</evidence>
<keyword evidence="4" id="KW-0234">DNA repair</keyword>
<feature type="non-terminal residue" evidence="5">
    <location>
        <position position="126"/>
    </location>
</feature>
<dbReference type="InterPro" id="IPR011034">
    <property type="entry name" value="Formyl_transferase-like_C_sf"/>
</dbReference>
<reference evidence="5" key="1">
    <citation type="submission" date="2020-02" db="EMBL/GenBank/DDBJ databases">
        <authorList>
            <person name="Meier V. D."/>
        </authorList>
    </citation>
    <scope>NUCLEOTIDE SEQUENCE</scope>
    <source>
        <strain evidence="5">AVDCRST_MAG69</strain>
    </source>
</reference>
<comment type="similarity">
    <text evidence="1">Belongs to the DNA glycosylase MPG family.</text>
</comment>
<dbReference type="InterPro" id="IPR003180">
    <property type="entry name" value="MPG"/>
</dbReference>
<dbReference type="Gene3D" id="3.10.300.10">
    <property type="entry name" value="Methylpurine-DNA glycosylase (MPG)"/>
    <property type="match status" value="1"/>
</dbReference>